<protein>
    <submittedName>
        <fullName evidence="4">Retrotransposon protein</fullName>
    </submittedName>
</protein>
<evidence type="ECO:0000256" key="1">
    <source>
        <dbReference type="SAM" id="MobiDB-lite"/>
    </source>
</evidence>
<sequence length="253" mass="28472">MDNLNAIIAKVVSAVCRDNGSPPCPRKDRPLVREEVPSDQRNRRMEARGPHGIRLLDVWAGVFEGRARSGQANHGSELEECVVPPDDQKYIGDVLTWIIAAKITWRVQGHHLGAKDTKATSGSGYQGFLQKVVGVRTIPGYDFHTAEGIQKVYDIVHPASTRMVTMLLYPECSHLIRKVSRYLVEKEQMTRFSFRKSESRSPGMPPHLVCAFYGEVSMHYSESCPRTTDGNERYDITRQDGACIRCMDFCSRG</sequence>
<reference evidence="4" key="2">
    <citation type="submission" date="2019-09" db="UniProtKB">
        <authorList>
            <consortium name="WormBaseParasite"/>
        </authorList>
    </citation>
    <scope>IDENTIFICATION</scope>
</reference>
<name>A0A183FYY3_HELPZ</name>
<accession>A0A183FYY3</accession>
<feature type="region of interest" description="Disordered" evidence="1">
    <location>
        <begin position="19"/>
        <end position="44"/>
    </location>
</feature>
<feature type="compositionally biased region" description="Basic and acidic residues" evidence="1">
    <location>
        <begin position="25"/>
        <end position="44"/>
    </location>
</feature>
<gene>
    <name evidence="2" type="ORF">HPBE_LOCUS13904</name>
</gene>
<reference evidence="2 3" key="1">
    <citation type="submission" date="2018-11" db="EMBL/GenBank/DDBJ databases">
        <authorList>
            <consortium name="Pathogen Informatics"/>
        </authorList>
    </citation>
    <scope>NUCLEOTIDE SEQUENCE [LARGE SCALE GENOMIC DNA]</scope>
</reference>
<dbReference type="WBParaSite" id="HPBE_0001390301-mRNA-1">
    <property type="protein sequence ID" value="HPBE_0001390301-mRNA-1"/>
    <property type="gene ID" value="HPBE_0001390301"/>
</dbReference>
<accession>A0A3P8DBF7</accession>
<keyword evidence="3" id="KW-1185">Reference proteome</keyword>
<dbReference type="AlphaFoldDB" id="A0A183FYY3"/>
<dbReference type="EMBL" id="UZAH01028123">
    <property type="protein sequence ID" value="VDO97818.1"/>
    <property type="molecule type" value="Genomic_DNA"/>
</dbReference>
<evidence type="ECO:0000313" key="3">
    <source>
        <dbReference type="Proteomes" id="UP000050761"/>
    </source>
</evidence>
<dbReference type="OrthoDB" id="5909159at2759"/>
<evidence type="ECO:0000313" key="2">
    <source>
        <dbReference type="EMBL" id="VDO97818.1"/>
    </source>
</evidence>
<organism evidence="3 4">
    <name type="scientific">Heligmosomoides polygyrus</name>
    <name type="common">Parasitic roundworm</name>
    <dbReference type="NCBI Taxonomy" id="6339"/>
    <lineage>
        <taxon>Eukaryota</taxon>
        <taxon>Metazoa</taxon>
        <taxon>Ecdysozoa</taxon>
        <taxon>Nematoda</taxon>
        <taxon>Chromadorea</taxon>
        <taxon>Rhabditida</taxon>
        <taxon>Rhabditina</taxon>
        <taxon>Rhabditomorpha</taxon>
        <taxon>Strongyloidea</taxon>
        <taxon>Heligmosomidae</taxon>
        <taxon>Heligmosomoides</taxon>
    </lineage>
</organism>
<dbReference type="Proteomes" id="UP000050761">
    <property type="component" value="Unassembled WGS sequence"/>
</dbReference>
<evidence type="ECO:0000313" key="4">
    <source>
        <dbReference type="WBParaSite" id="HPBE_0001390301-mRNA-1"/>
    </source>
</evidence>
<proteinExistence type="predicted"/>